<dbReference type="GO" id="GO:0005737">
    <property type="term" value="C:cytoplasm"/>
    <property type="evidence" value="ECO:0007669"/>
    <property type="project" value="TreeGrafter"/>
</dbReference>
<feature type="binding site" evidence="5">
    <location>
        <position position="177"/>
    </location>
    <ligand>
        <name>Mn(2+)</name>
        <dbReference type="ChEBI" id="CHEBI:29035"/>
    </ligand>
</feature>
<reference evidence="9" key="1">
    <citation type="submission" date="2020-02" db="EMBL/GenBank/DDBJ databases">
        <authorList>
            <person name="Meier V. D."/>
        </authorList>
    </citation>
    <scope>NUCLEOTIDE SEQUENCE</scope>
    <source>
        <strain evidence="9">AVDCRST_MAG74</strain>
    </source>
</reference>
<dbReference type="GO" id="GO:0046872">
    <property type="term" value="F:metal ion binding"/>
    <property type="evidence" value="ECO:0007669"/>
    <property type="project" value="UniProtKB-KW"/>
</dbReference>
<evidence type="ECO:0000256" key="2">
    <source>
        <dbReference type="ARBA" id="ARBA00012682"/>
    </source>
</evidence>
<dbReference type="InterPro" id="IPR019831">
    <property type="entry name" value="Mn/Fe_SOD_N"/>
</dbReference>
<gene>
    <name evidence="9" type="ORF">AVDCRST_MAG74-1283</name>
</gene>
<dbReference type="EC" id="1.15.1.1" evidence="2 6"/>
<dbReference type="InterPro" id="IPR001189">
    <property type="entry name" value="Mn/Fe_SOD"/>
</dbReference>
<dbReference type="SUPFAM" id="SSF54719">
    <property type="entry name" value="Fe,Mn superoxide dismutase (SOD), C-terminal domain"/>
    <property type="match status" value="1"/>
</dbReference>
<dbReference type="PRINTS" id="PR01703">
    <property type="entry name" value="MNSODISMTASE"/>
</dbReference>
<comment type="function">
    <text evidence="6">Destroys radicals which are normally produced within the cells and which are toxic to biological systems.</text>
</comment>
<dbReference type="PROSITE" id="PS00088">
    <property type="entry name" value="SOD_MN"/>
    <property type="match status" value="1"/>
</dbReference>
<evidence type="ECO:0000259" key="8">
    <source>
        <dbReference type="Pfam" id="PF02777"/>
    </source>
</evidence>
<evidence type="ECO:0000256" key="1">
    <source>
        <dbReference type="ARBA" id="ARBA00008714"/>
    </source>
</evidence>
<comment type="catalytic activity">
    <reaction evidence="6">
        <text>2 superoxide + 2 H(+) = H2O2 + O2</text>
        <dbReference type="Rhea" id="RHEA:20696"/>
        <dbReference type="ChEBI" id="CHEBI:15378"/>
        <dbReference type="ChEBI" id="CHEBI:15379"/>
        <dbReference type="ChEBI" id="CHEBI:16240"/>
        <dbReference type="ChEBI" id="CHEBI:18421"/>
        <dbReference type="EC" id="1.15.1.1"/>
    </reaction>
</comment>
<feature type="binding site" evidence="5">
    <location>
        <position position="173"/>
    </location>
    <ligand>
        <name>Mn(2+)</name>
        <dbReference type="ChEBI" id="CHEBI:29035"/>
    </ligand>
</feature>
<evidence type="ECO:0000256" key="6">
    <source>
        <dbReference type="RuleBase" id="RU000414"/>
    </source>
</evidence>
<feature type="binding site" evidence="5">
    <location>
        <position position="91"/>
    </location>
    <ligand>
        <name>Mn(2+)</name>
        <dbReference type="ChEBI" id="CHEBI:29035"/>
    </ligand>
</feature>
<keyword evidence="4 6" id="KW-0560">Oxidoreductase</keyword>
<dbReference type="FunFam" id="1.10.287.990:FF:000001">
    <property type="entry name" value="Superoxide dismutase"/>
    <property type="match status" value="1"/>
</dbReference>
<evidence type="ECO:0000259" key="7">
    <source>
        <dbReference type="Pfam" id="PF00081"/>
    </source>
</evidence>
<dbReference type="Pfam" id="PF00081">
    <property type="entry name" value="Sod_Fe_N"/>
    <property type="match status" value="1"/>
</dbReference>
<organism evidence="9">
    <name type="scientific">uncultured Pyrinomonadaceae bacterium</name>
    <dbReference type="NCBI Taxonomy" id="2283094"/>
    <lineage>
        <taxon>Bacteria</taxon>
        <taxon>Pseudomonadati</taxon>
        <taxon>Acidobacteriota</taxon>
        <taxon>Blastocatellia</taxon>
        <taxon>Blastocatellales</taxon>
        <taxon>Pyrinomonadaceae</taxon>
        <taxon>environmental samples</taxon>
    </lineage>
</organism>
<dbReference type="Gene3D" id="1.10.287.990">
    <property type="entry name" value="Fe,Mn superoxide dismutase (SOD) domain"/>
    <property type="match status" value="1"/>
</dbReference>
<dbReference type="SUPFAM" id="SSF46609">
    <property type="entry name" value="Fe,Mn superoxide dismutase (SOD), N-terminal domain"/>
    <property type="match status" value="1"/>
</dbReference>
<dbReference type="Pfam" id="PF02777">
    <property type="entry name" value="Sod_Fe_C"/>
    <property type="match status" value="1"/>
</dbReference>
<dbReference type="InterPro" id="IPR019832">
    <property type="entry name" value="Mn/Fe_SOD_C"/>
</dbReference>
<evidence type="ECO:0000256" key="3">
    <source>
        <dbReference type="ARBA" id="ARBA00022723"/>
    </source>
</evidence>
<protein>
    <recommendedName>
        <fullName evidence="2 6">Superoxide dismutase</fullName>
        <ecNumber evidence="2 6">1.15.1.1</ecNumber>
    </recommendedName>
</protein>
<comment type="similarity">
    <text evidence="1 6">Belongs to the iron/manganese superoxide dismutase family.</text>
</comment>
<dbReference type="EMBL" id="CADCUR010000001">
    <property type="protein sequence ID" value="CAA9375168.1"/>
    <property type="molecule type" value="Genomic_DNA"/>
</dbReference>
<accession>A0A6J4N3A2</accession>
<evidence type="ECO:0000256" key="5">
    <source>
        <dbReference type="PIRSR" id="PIRSR000349-1"/>
    </source>
</evidence>
<keyword evidence="3 5" id="KW-0479">Metal-binding</keyword>
<dbReference type="PIRSF" id="PIRSF000349">
    <property type="entry name" value="SODismutase"/>
    <property type="match status" value="1"/>
</dbReference>
<dbReference type="FunFam" id="3.55.40.20:FF:000004">
    <property type="entry name" value="Superoxide dismutase [Fe]"/>
    <property type="match status" value="1"/>
</dbReference>
<dbReference type="GO" id="GO:0004784">
    <property type="term" value="F:superoxide dismutase activity"/>
    <property type="evidence" value="ECO:0007669"/>
    <property type="project" value="UniProtKB-EC"/>
</dbReference>
<evidence type="ECO:0000313" key="9">
    <source>
        <dbReference type="EMBL" id="CAA9375168.1"/>
    </source>
</evidence>
<feature type="domain" description="Manganese/iron superoxide dismutase N-terminal" evidence="7">
    <location>
        <begin position="12"/>
        <end position="99"/>
    </location>
</feature>
<dbReference type="InterPro" id="IPR036314">
    <property type="entry name" value="SOD_C_sf"/>
</dbReference>
<dbReference type="PANTHER" id="PTHR43595">
    <property type="entry name" value="37S RIBOSOMAL PROTEIN S26, MITOCHONDRIAL"/>
    <property type="match status" value="1"/>
</dbReference>
<dbReference type="InterPro" id="IPR036324">
    <property type="entry name" value="Mn/Fe_SOD_N_sf"/>
</dbReference>
<proteinExistence type="inferred from homology"/>
<feature type="binding site" evidence="5">
    <location>
        <position position="36"/>
    </location>
    <ligand>
        <name>Mn(2+)</name>
        <dbReference type="ChEBI" id="CHEBI:29035"/>
    </ligand>
</feature>
<name>A0A6J4N3A2_9BACT</name>
<evidence type="ECO:0000256" key="4">
    <source>
        <dbReference type="ARBA" id="ARBA00023002"/>
    </source>
</evidence>
<dbReference type="Gene3D" id="3.55.40.20">
    <property type="entry name" value="Iron/manganese superoxide dismutase, C-terminal domain"/>
    <property type="match status" value="1"/>
</dbReference>
<feature type="domain" description="Manganese/iron superoxide dismutase C-terminal" evidence="8">
    <location>
        <begin position="105"/>
        <end position="206"/>
    </location>
</feature>
<dbReference type="AlphaFoldDB" id="A0A6J4N3A2"/>
<sequence>MATEAKDQKYPFELPALEYDFDALEPVIDAETMRLHHDKHHQAYVDNLNKAVEQHRDLHGKTLSELLSGLDGVPEEVRGAVRNNGGGHINHSMFWTIMKSGGGKPSGDLATAIDGAFGSFDDFKTKFNDAGVKQFGSGWVFVTTASGGKLEIASQPNQDTPFHRGVEPLLGNDVWEHAYYLKYNNRRPDYLKAWWDTVDWDAIAQRYERLRAE</sequence>
<dbReference type="InterPro" id="IPR019833">
    <property type="entry name" value="Mn/Fe_SOD_BS"/>
</dbReference>
<dbReference type="PANTHER" id="PTHR43595:SF2">
    <property type="entry name" value="SMALL RIBOSOMAL SUBUNIT PROTEIN MS42"/>
    <property type="match status" value="1"/>
</dbReference>